<organism evidence="21 22">
    <name type="scientific">Gossypium gossypioides</name>
    <name type="common">Mexican cotton</name>
    <name type="synonym">Selera gossypioides</name>
    <dbReference type="NCBI Taxonomy" id="34282"/>
    <lineage>
        <taxon>Eukaryota</taxon>
        <taxon>Viridiplantae</taxon>
        <taxon>Streptophyta</taxon>
        <taxon>Embryophyta</taxon>
        <taxon>Tracheophyta</taxon>
        <taxon>Spermatophyta</taxon>
        <taxon>Magnoliopsida</taxon>
        <taxon>eudicotyledons</taxon>
        <taxon>Gunneridae</taxon>
        <taxon>Pentapetalae</taxon>
        <taxon>rosids</taxon>
        <taxon>malvids</taxon>
        <taxon>Malvales</taxon>
        <taxon>Malvaceae</taxon>
        <taxon>Malvoideae</taxon>
        <taxon>Gossypium</taxon>
    </lineage>
</organism>
<evidence type="ECO:0000256" key="13">
    <source>
        <dbReference type="ARBA" id="ARBA00022989"/>
    </source>
</evidence>
<keyword evidence="5" id="KW-0597">Phosphoprotein</keyword>
<evidence type="ECO:0000256" key="12">
    <source>
        <dbReference type="ARBA" id="ARBA00022840"/>
    </source>
</evidence>
<evidence type="ECO:0000256" key="14">
    <source>
        <dbReference type="ARBA" id="ARBA00023136"/>
    </source>
</evidence>
<keyword evidence="4" id="KW-0245">EGF-like domain</keyword>
<dbReference type="OrthoDB" id="970607at2759"/>
<evidence type="ECO:0000256" key="8">
    <source>
        <dbReference type="ARBA" id="ARBA00022729"/>
    </source>
</evidence>
<evidence type="ECO:0000256" key="11">
    <source>
        <dbReference type="ARBA" id="ARBA00022777"/>
    </source>
</evidence>
<dbReference type="GO" id="GO:0030246">
    <property type="term" value="F:carbohydrate binding"/>
    <property type="evidence" value="ECO:0007669"/>
    <property type="project" value="UniProtKB-KW"/>
</dbReference>
<keyword evidence="22" id="KW-1185">Reference proteome</keyword>
<evidence type="ECO:0000313" key="21">
    <source>
        <dbReference type="EMBL" id="MBA0745545.1"/>
    </source>
</evidence>
<evidence type="ECO:0000256" key="10">
    <source>
        <dbReference type="ARBA" id="ARBA00022741"/>
    </source>
</evidence>
<keyword evidence="3" id="KW-0723">Serine/threonine-protein kinase</keyword>
<protein>
    <recommendedName>
        <fullName evidence="2">non-specific serine/threonine protein kinase</fullName>
        <ecNumber evidence="2">2.7.11.1</ecNumber>
    </recommendedName>
</protein>
<dbReference type="AlphaFoldDB" id="A0A7J9CBI9"/>
<evidence type="ECO:0000256" key="16">
    <source>
        <dbReference type="ARBA" id="ARBA00023170"/>
    </source>
</evidence>
<dbReference type="InterPro" id="IPR008271">
    <property type="entry name" value="Ser/Thr_kinase_AS"/>
</dbReference>
<dbReference type="EC" id="2.7.11.1" evidence="2"/>
<keyword evidence="17" id="KW-0325">Glycoprotein</keyword>
<evidence type="ECO:0000256" key="3">
    <source>
        <dbReference type="ARBA" id="ARBA00022527"/>
    </source>
</evidence>
<keyword evidence="12" id="KW-0067">ATP-binding</keyword>
<keyword evidence="7" id="KW-0812">Transmembrane</keyword>
<dbReference type="FunFam" id="1.10.510.10:FF:000248">
    <property type="entry name" value="S-receptor-like kinase 5"/>
    <property type="match status" value="1"/>
</dbReference>
<evidence type="ECO:0000313" key="22">
    <source>
        <dbReference type="Proteomes" id="UP000593579"/>
    </source>
</evidence>
<dbReference type="InterPro" id="IPR000719">
    <property type="entry name" value="Prot_kinase_dom"/>
</dbReference>
<keyword evidence="10" id="KW-0547">Nucleotide-binding</keyword>
<comment type="catalytic activity">
    <reaction evidence="18">
        <text>L-threonyl-[protein] + ATP = O-phospho-L-threonyl-[protein] + ADP + H(+)</text>
        <dbReference type="Rhea" id="RHEA:46608"/>
        <dbReference type="Rhea" id="RHEA-COMP:11060"/>
        <dbReference type="Rhea" id="RHEA-COMP:11605"/>
        <dbReference type="ChEBI" id="CHEBI:15378"/>
        <dbReference type="ChEBI" id="CHEBI:30013"/>
        <dbReference type="ChEBI" id="CHEBI:30616"/>
        <dbReference type="ChEBI" id="CHEBI:61977"/>
        <dbReference type="ChEBI" id="CHEBI:456216"/>
        <dbReference type="EC" id="2.7.11.1"/>
    </reaction>
</comment>
<name>A0A7J9CBI9_GOSGO</name>
<dbReference type="Gene3D" id="1.10.510.10">
    <property type="entry name" value="Transferase(Phosphotransferase) domain 1"/>
    <property type="match status" value="1"/>
</dbReference>
<accession>A0A7J9CBI9</accession>
<evidence type="ECO:0000256" key="7">
    <source>
        <dbReference type="ARBA" id="ARBA00022692"/>
    </source>
</evidence>
<keyword evidence="16" id="KW-0675">Receptor</keyword>
<proteinExistence type="predicted"/>
<sequence length="337" mass="38044">MTSSGNGYCSLLSHTEILSIMGNPYKDGQWKHLKSLISGPLTSFSYSELSLATAKFTERIVGGGFGTIYKGVLKDGTMVAVKRLENTGQGIDEFLAEVDTIGNIHHVNLVKLIGFCIDKHHRVLVYEYMSRGSLDKWIFHENSSFCLDWKTRKKIVLDIAKGLAYIHGDCRQRIAHLDVKPQNILLDDSFNAKISDFGLSKLINRDESQVVTRMRGTLGYFALEWQHSKITVKADIYSFGIVVLGVITGRMVLDYSQPDSDVCLLKLVKKKGQEKRLSDIIDLTREDVQQHIEEVNAMIMLALWCVNEDHTRQPSMHSVVKLLEEEKISSLDFASFL</sequence>
<dbReference type="InterPro" id="IPR051343">
    <property type="entry name" value="G-type_lectin_kinases/EP1-like"/>
</dbReference>
<dbReference type="Pfam" id="PF00069">
    <property type="entry name" value="Pkinase"/>
    <property type="match status" value="1"/>
</dbReference>
<evidence type="ECO:0000256" key="5">
    <source>
        <dbReference type="ARBA" id="ARBA00022553"/>
    </source>
</evidence>
<evidence type="ECO:0000256" key="2">
    <source>
        <dbReference type="ARBA" id="ARBA00012513"/>
    </source>
</evidence>
<keyword evidence="15" id="KW-1015">Disulfide bond</keyword>
<dbReference type="FunFam" id="3.30.200.20:FF:000178">
    <property type="entry name" value="serine/threonine-protein kinase PBS1-like"/>
    <property type="match status" value="1"/>
</dbReference>
<dbReference type="Gene3D" id="3.30.200.20">
    <property type="entry name" value="Phosphorylase Kinase, domain 1"/>
    <property type="match status" value="1"/>
</dbReference>
<comment type="caution">
    <text evidence="21">The sequence shown here is derived from an EMBL/GenBank/DDBJ whole genome shotgun (WGS) entry which is preliminary data.</text>
</comment>
<reference evidence="21 22" key="1">
    <citation type="journal article" date="2019" name="Genome Biol. Evol.">
        <title>Insights into the evolution of the New World diploid cottons (Gossypium, subgenus Houzingenia) based on genome sequencing.</title>
        <authorList>
            <person name="Grover C.E."/>
            <person name="Arick M.A. 2nd"/>
            <person name="Thrash A."/>
            <person name="Conover J.L."/>
            <person name="Sanders W.S."/>
            <person name="Peterson D.G."/>
            <person name="Frelichowski J.E."/>
            <person name="Scheffler J.A."/>
            <person name="Scheffler B.E."/>
            <person name="Wendel J.F."/>
        </authorList>
    </citation>
    <scope>NUCLEOTIDE SEQUENCE [LARGE SCALE GENOMIC DNA]</scope>
    <source>
        <strain evidence="21">5</strain>
        <tissue evidence="21">Leaf</tissue>
    </source>
</reference>
<dbReference type="Proteomes" id="UP000593579">
    <property type="component" value="Unassembled WGS sequence"/>
</dbReference>
<keyword evidence="13" id="KW-1133">Transmembrane helix</keyword>
<keyword evidence="11" id="KW-0418">Kinase</keyword>
<dbReference type="PROSITE" id="PS50011">
    <property type="entry name" value="PROTEIN_KINASE_DOM"/>
    <property type="match status" value="1"/>
</dbReference>
<evidence type="ECO:0000256" key="15">
    <source>
        <dbReference type="ARBA" id="ARBA00023157"/>
    </source>
</evidence>
<dbReference type="SUPFAM" id="SSF56112">
    <property type="entry name" value="Protein kinase-like (PK-like)"/>
    <property type="match status" value="1"/>
</dbReference>
<evidence type="ECO:0000256" key="18">
    <source>
        <dbReference type="ARBA" id="ARBA00047899"/>
    </source>
</evidence>
<comment type="catalytic activity">
    <reaction evidence="19">
        <text>L-seryl-[protein] + ATP = O-phospho-L-seryl-[protein] + ADP + H(+)</text>
        <dbReference type="Rhea" id="RHEA:17989"/>
        <dbReference type="Rhea" id="RHEA-COMP:9863"/>
        <dbReference type="Rhea" id="RHEA-COMP:11604"/>
        <dbReference type="ChEBI" id="CHEBI:15378"/>
        <dbReference type="ChEBI" id="CHEBI:29999"/>
        <dbReference type="ChEBI" id="CHEBI:30616"/>
        <dbReference type="ChEBI" id="CHEBI:83421"/>
        <dbReference type="ChEBI" id="CHEBI:456216"/>
        <dbReference type="EC" id="2.7.11.1"/>
    </reaction>
</comment>
<keyword evidence="14" id="KW-0472">Membrane</keyword>
<gene>
    <name evidence="21" type="ORF">Gogos_008117</name>
</gene>
<evidence type="ECO:0000256" key="9">
    <source>
        <dbReference type="ARBA" id="ARBA00022734"/>
    </source>
</evidence>
<dbReference type="EMBL" id="JABEZY010000009">
    <property type="protein sequence ID" value="MBA0745545.1"/>
    <property type="molecule type" value="Genomic_DNA"/>
</dbReference>
<evidence type="ECO:0000256" key="17">
    <source>
        <dbReference type="ARBA" id="ARBA00023180"/>
    </source>
</evidence>
<dbReference type="GO" id="GO:0005524">
    <property type="term" value="F:ATP binding"/>
    <property type="evidence" value="ECO:0007669"/>
    <property type="project" value="UniProtKB-KW"/>
</dbReference>
<evidence type="ECO:0000256" key="4">
    <source>
        <dbReference type="ARBA" id="ARBA00022536"/>
    </source>
</evidence>
<evidence type="ECO:0000256" key="1">
    <source>
        <dbReference type="ARBA" id="ARBA00004479"/>
    </source>
</evidence>
<keyword evidence="8" id="KW-0732">Signal</keyword>
<keyword evidence="6" id="KW-0808">Transferase</keyword>
<keyword evidence="9" id="KW-0430">Lectin</keyword>
<dbReference type="SMART" id="SM00220">
    <property type="entry name" value="S_TKc"/>
    <property type="match status" value="1"/>
</dbReference>
<dbReference type="PANTHER" id="PTHR47976">
    <property type="entry name" value="G-TYPE LECTIN S-RECEPTOR-LIKE SERINE/THREONINE-PROTEIN KINASE SD2-5"/>
    <property type="match status" value="1"/>
</dbReference>
<feature type="domain" description="Protein kinase" evidence="20">
    <location>
        <begin position="54"/>
        <end position="328"/>
    </location>
</feature>
<dbReference type="PANTHER" id="PTHR47976:SF66">
    <property type="entry name" value="G-TYPE LECTIN S-RECEPTOR-LIKE SERINE_THREONINE-PROTEIN KINASE SD2-5"/>
    <property type="match status" value="1"/>
</dbReference>
<evidence type="ECO:0000259" key="20">
    <source>
        <dbReference type="PROSITE" id="PS50011"/>
    </source>
</evidence>
<evidence type="ECO:0000256" key="6">
    <source>
        <dbReference type="ARBA" id="ARBA00022679"/>
    </source>
</evidence>
<evidence type="ECO:0000256" key="19">
    <source>
        <dbReference type="ARBA" id="ARBA00048679"/>
    </source>
</evidence>
<dbReference type="PIRSF" id="PIRSF000654">
    <property type="entry name" value="Integrin-linked_kinase"/>
    <property type="match status" value="1"/>
</dbReference>
<dbReference type="InterPro" id="IPR011009">
    <property type="entry name" value="Kinase-like_dom_sf"/>
</dbReference>
<dbReference type="PROSITE" id="PS00108">
    <property type="entry name" value="PROTEIN_KINASE_ST"/>
    <property type="match status" value="1"/>
</dbReference>
<dbReference type="GO" id="GO:0004674">
    <property type="term" value="F:protein serine/threonine kinase activity"/>
    <property type="evidence" value="ECO:0007669"/>
    <property type="project" value="UniProtKB-KW"/>
</dbReference>
<dbReference type="GO" id="GO:0016020">
    <property type="term" value="C:membrane"/>
    <property type="evidence" value="ECO:0007669"/>
    <property type="project" value="UniProtKB-SubCell"/>
</dbReference>
<comment type="subcellular location">
    <subcellularLocation>
        <location evidence="1">Membrane</location>
        <topology evidence="1">Single-pass type I membrane protein</topology>
    </subcellularLocation>
</comment>